<gene>
    <name evidence="3" type="primary">orf111a</name>
</gene>
<keyword evidence="3" id="KW-0378">Hydrolase</keyword>
<accession>A0A0S2IDN0</accession>
<keyword evidence="3" id="KW-0150">Chloroplast</keyword>
<organism evidence="3">
    <name type="scientific">Stephanosphaera pluvialis</name>
    <dbReference type="NCBI Taxonomy" id="51712"/>
    <lineage>
        <taxon>Eukaryota</taxon>
        <taxon>Viridiplantae</taxon>
        <taxon>Chlorophyta</taxon>
        <taxon>core chlorophytes</taxon>
        <taxon>Chlorophyceae</taxon>
        <taxon>CS clade</taxon>
        <taxon>Chlamydomonadales</taxon>
        <taxon>Haematococcaceae</taxon>
        <taxon>Stephanosphaera</taxon>
    </lineage>
</organism>
<protein>
    <submittedName>
        <fullName evidence="3">Putative GIY YIG homing endonuclease</fullName>
    </submittedName>
</protein>
<evidence type="ECO:0000313" key="3">
    <source>
        <dbReference type="EMBL" id="ALO21640.1"/>
    </source>
</evidence>
<dbReference type="EMBL" id="KT625326">
    <property type="protein sequence ID" value="ALO21640.1"/>
    <property type="molecule type" value="Genomic_DNA"/>
</dbReference>
<feature type="signal peptide" evidence="1">
    <location>
        <begin position="1"/>
        <end position="20"/>
    </location>
</feature>
<reference evidence="3" key="1">
    <citation type="journal article" date="2015" name="BMC Evol. Biol.">
        <title>Chloroplast phylogenomic analysis of chlorophyte green algae identifies a novel lineage sister to the Sphaeropleales (Chlorophyceae).</title>
        <authorList>
            <person name="Lemieux C."/>
            <person name="Vincent A.T."/>
            <person name="Labarre A."/>
            <person name="Otis C."/>
            <person name="Turmel M."/>
        </authorList>
    </citation>
    <scope>NUCLEOTIDE SEQUENCE</scope>
</reference>
<feature type="domain" description="GIY-YIG" evidence="2">
    <location>
        <begin position="83"/>
        <end position="111"/>
    </location>
</feature>
<name>A0A0S2IDN0_9CHLO</name>
<evidence type="ECO:0000256" key="1">
    <source>
        <dbReference type="SAM" id="SignalP"/>
    </source>
</evidence>
<keyword evidence="3" id="KW-0255">Endonuclease</keyword>
<keyword evidence="1" id="KW-0732">Signal</keyword>
<keyword evidence="3" id="KW-0540">Nuclease</keyword>
<dbReference type="GO" id="GO:0004519">
    <property type="term" value="F:endonuclease activity"/>
    <property type="evidence" value="ECO:0007669"/>
    <property type="project" value="UniProtKB-KW"/>
</dbReference>
<keyword evidence="3" id="KW-0934">Plastid</keyword>
<evidence type="ECO:0000259" key="2">
    <source>
        <dbReference type="PROSITE" id="PS50164"/>
    </source>
</evidence>
<dbReference type="PROSITE" id="PS50164">
    <property type="entry name" value="GIY_YIG"/>
    <property type="match status" value="1"/>
</dbReference>
<feature type="chain" id="PRO_5006599671" evidence="1">
    <location>
        <begin position="21"/>
        <end position="111"/>
    </location>
</feature>
<dbReference type="InterPro" id="IPR000305">
    <property type="entry name" value="GIY-YIG_endonuc"/>
</dbReference>
<proteinExistence type="predicted"/>
<dbReference type="AlphaFoldDB" id="A0A0S2IDN0"/>
<sequence length="111" mass="12712">MKFAALVLFRLMFVMDRLETCLNRESPISYKVIKLLETNFFKTSGGSKNDSESAFDQSKKLNAENLPLFVGGNPVLNRLLPRQKPGLYMIRCDVNDKRYYGESKNVSARLN</sequence>
<geneLocation type="chloroplast" evidence="3"/>